<dbReference type="Gene3D" id="1.20.58.390">
    <property type="entry name" value="Neurotransmitter-gated ion-channel transmembrane domain"/>
    <property type="match status" value="2"/>
</dbReference>
<evidence type="ECO:0000256" key="6">
    <source>
        <dbReference type="ARBA" id="ARBA00022729"/>
    </source>
</evidence>
<dbReference type="InterPro" id="IPR038050">
    <property type="entry name" value="Neuro_actylchol_rec"/>
</dbReference>
<feature type="transmembrane region" description="Helical" evidence="11">
    <location>
        <begin position="264"/>
        <end position="283"/>
    </location>
</feature>
<dbReference type="SUPFAM" id="SSF90112">
    <property type="entry name" value="Neurotransmitter-gated ion-channel transmembrane pore"/>
    <property type="match status" value="1"/>
</dbReference>
<dbReference type="PRINTS" id="PR00252">
    <property type="entry name" value="NRIONCHANNEL"/>
</dbReference>
<keyword evidence="6 11" id="KW-0732">Signal</keyword>
<evidence type="ECO:0000256" key="7">
    <source>
        <dbReference type="ARBA" id="ARBA00022989"/>
    </source>
</evidence>
<dbReference type="NCBIfam" id="TIGR00860">
    <property type="entry name" value="LIC"/>
    <property type="match status" value="1"/>
</dbReference>
<evidence type="ECO:0000259" key="13">
    <source>
        <dbReference type="Pfam" id="PF02932"/>
    </source>
</evidence>
<evidence type="ECO:0000256" key="4">
    <source>
        <dbReference type="ARBA" id="ARBA00022475"/>
    </source>
</evidence>
<evidence type="ECO:0000256" key="9">
    <source>
        <dbReference type="ARBA" id="ARBA00023136"/>
    </source>
</evidence>
<keyword evidence="4" id="KW-1003">Cell membrane</keyword>
<dbReference type="Pfam" id="PF02932">
    <property type="entry name" value="Neur_chan_memb"/>
    <property type="match status" value="1"/>
</dbReference>
<dbReference type="PRINTS" id="PR00253">
    <property type="entry name" value="GABAARECEPTR"/>
</dbReference>
<organism evidence="14">
    <name type="scientific">Schistocephalus solidus</name>
    <name type="common">Tapeworm</name>
    <dbReference type="NCBI Taxonomy" id="70667"/>
    <lineage>
        <taxon>Eukaryota</taxon>
        <taxon>Metazoa</taxon>
        <taxon>Spiralia</taxon>
        <taxon>Lophotrochozoa</taxon>
        <taxon>Platyhelminthes</taxon>
        <taxon>Cestoda</taxon>
        <taxon>Eucestoda</taxon>
        <taxon>Diphyllobothriidea</taxon>
        <taxon>Diphyllobothriidae</taxon>
        <taxon>Schistocephalus</taxon>
    </lineage>
</organism>
<dbReference type="InterPro" id="IPR006029">
    <property type="entry name" value="Neurotrans-gated_channel_TM"/>
</dbReference>
<comment type="similarity">
    <text evidence="11">Belongs to the ligand-gated ion channel (TC 1.A.9) family.</text>
</comment>
<accession>A0A0X3P8K1</accession>
<evidence type="ECO:0000256" key="3">
    <source>
        <dbReference type="ARBA" id="ARBA00022448"/>
    </source>
</evidence>
<evidence type="ECO:0000313" key="14">
    <source>
        <dbReference type="EMBL" id="JAP44372.1"/>
    </source>
</evidence>
<sequence>MFNFQVKMQTVLTLTALMIKAFSLTDLEINSTTAYSSEFLRNVTSIREQIMDHLFQNYQKHERPGEVEKETTKVTVYMTITAITSVDVRMMEYTTDLLLRQEWKDQRLSWAGIAKFRNYTNNLVTPELKRKLWLPDLFFRNGKEGRLHKMTCPNYLTRIEPSGMILYSQKLTMRFSCQMDLKTFPMDSQECHINIGSYGYELNELHFVWRNDTPVFLAPGMQISEFNSPEQVTVEDCNDGPLAMTDRTSCLDATFILSRQLGSWFSSIYIPNFLIVAASWHSFWVDIDAQPARVALGLLTLLGLITQASGVSSTLPRVSYIKAIDVWNIVCIIFNVGVLIEFAVASNLARQQKVLDWKAQARQTVRREIATWCLACRRVYVRNSLLNDSRDSKKRSGGPGGRSSLNREGDLLHTLFPEQIKMAKSLCAPEQYARDEFLIISAADRFCRSLLLDEEEEEEEEEDFVGEQWLKRKTVQKSEDQKEPVILISAIDGYSRFLFPSCFMLYNCFYWLYYLVLKTKD</sequence>
<gene>
    <name evidence="14" type="ORF">TR88079</name>
</gene>
<reference evidence="14" key="1">
    <citation type="submission" date="2016-01" db="EMBL/GenBank/DDBJ databases">
        <title>Reference transcriptome for the parasite Schistocephalus solidus: insights into the molecular evolution of parasitism.</title>
        <authorList>
            <person name="Hebert F.O."/>
            <person name="Grambauer S."/>
            <person name="Barber I."/>
            <person name="Landry C.R."/>
            <person name="Aubin-Horth N."/>
        </authorList>
    </citation>
    <scope>NUCLEOTIDE SEQUENCE</scope>
</reference>
<keyword evidence="9 11" id="KW-0472">Membrane</keyword>
<keyword evidence="10 11" id="KW-0407">Ion channel</keyword>
<dbReference type="EMBL" id="GEEE01018853">
    <property type="protein sequence ID" value="JAP44372.1"/>
    <property type="molecule type" value="Transcribed_RNA"/>
</dbReference>
<feature type="transmembrane region" description="Helical" evidence="11">
    <location>
        <begin position="327"/>
        <end position="349"/>
    </location>
</feature>
<keyword evidence="5 11" id="KW-0812">Transmembrane</keyword>
<dbReference type="AlphaFoldDB" id="A0A0X3P8K1"/>
<dbReference type="PANTHER" id="PTHR18945">
    <property type="entry name" value="NEUROTRANSMITTER GATED ION CHANNEL"/>
    <property type="match status" value="1"/>
</dbReference>
<evidence type="ECO:0000256" key="8">
    <source>
        <dbReference type="ARBA" id="ARBA00023065"/>
    </source>
</evidence>
<dbReference type="CDD" id="cd19049">
    <property type="entry name" value="LGIC_TM_anion"/>
    <property type="match status" value="1"/>
</dbReference>
<dbReference type="InterPro" id="IPR036734">
    <property type="entry name" value="Neur_chan_lig-bd_sf"/>
</dbReference>
<dbReference type="GO" id="GO:0005230">
    <property type="term" value="F:extracellular ligand-gated monoatomic ion channel activity"/>
    <property type="evidence" value="ECO:0007669"/>
    <property type="project" value="InterPro"/>
</dbReference>
<evidence type="ECO:0000256" key="11">
    <source>
        <dbReference type="RuleBase" id="RU000687"/>
    </source>
</evidence>
<dbReference type="Gene3D" id="2.70.170.10">
    <property type="entry name" value="Neurotransmitter-gated ion-channel ligand-binding domain"/>
    <property type="match status" value="1"/>
</dbReference>
<protein>
    <submittedName>
        <fullName evidence="14">Uncharacterized protein</fullName>
    </submittedName>
</protein>
<dbReference type="GO" id="GO:0004888">
    <property type="term" value="F:transmembrane signaling receptor activity"/>
    <property type="evidence" value="ECO:0007669"/>
    <property type="project" value="InterPro"/>
</dbReference>
<feature type="chain" id="PRO_5022269041" evidence="11">
    <location>
        <begin position="24"/>
        <end position="521"/>
    </location>
</feature>
<keyword evidence="8 11" id="KW-0406">Ion transport</keyword>
<keyword evidence="3 11" id="KW-0813">Transport</keyword>
<name>A0A0X3P8K1_SCHSO</name>
<dbReference type="InterPro" id="IPR006028">
    <property type="entry name" value="GABAA/Glycine_rcpt"/>
</dbReference>
<comment type="subcellular location">
    <subcellularLocation>
        <location evidence="2">Cell membrane</location>
    </subcellularLocation>
    <subcellularLocation>
        <location evidence="1">Membrane</location>
        <topology evidence="1">Multi-pass membrane protein</topology>
    </subcellularLocation>
</comment>
<evidence type="ECO:0000256" key="2">
    <source>
        <dbReference type="ARBA" id="ARBA00004236"/>
    </source>
</evidence>
<evidence type="ECO:0000256" key="1">
    <source>
        <dbReference type="ARBA" id="ARBA00004141"/>
    </source>
</evidence>
<dbReference type="InterPro" id="IPR006202">
    <property type="entry name" value="Neur_chan_lig-bd"/>
</dbReference>
<proteinExistence type="inferred from homology"/>
<feature type="transmembrane region" description="Helical" evidence="11">
    <location>
        <begin position="295"/>
        <end position="315"/>
    </location>
</feature>
<feature type="signal peptide" evidence="11">
    <location>
        <begin position="1"/>
        <end position="23"/>
    </location>
</feature>
<keyword evidence="7 11" id="KW-1133">Transmembrane helix</keyword>
<dbReference type="InterPro" id="IPR036719">
    <property type="entry name" value="Neuro-gated_channel_TM_sf"/>
</dbReference>
<feature type="domain" description="Neurotransmitter-gated ion-channel ligand-binding" evidence="12">
    <location>
        <begin position="48"/>
        <end position="260"/>
    </location>
</feature>
<feature type="domain" description="Neurotransmitter-gated ion-channel transmembrane" evidence="13">
    <location>
        <begin position="268"/>
        <end position="511"/>
    </location>
</feature>
<evidence type="ECO:0000256" key="5">
    <source>
        <dbReference type="ARBA" id="ARBA00022692"/>
    </source>
</evidence>
<dbReference type="InterPro" id="IPR018000">
    <property type="entry name" value="Neurotransmitter_ion_chnl_CS"/>
</dbReference>
<dbReference type="SUPFAM" id="SSF63712">
    <property type="entry name" value="Nicotinic receptor ligand binding domain-like"/>
    <property type="match status" value="1"/>
</dbReference>
<dbReference type="Pfam" id="PF02931">
    <property type="entry name" value="Neur_chan_LBD"/>
    <property type="match status" value="1"/>
</dbReference>
<feature type="transmembrane region" description="Helical" evidence="11">
    <location>
        <begin position="497"/>
        <end position="516"/>
    </location>
</feature>
<dbReference type="PROSITE" id="PS00236">
    <property type="entry name" value="NEUROTR_ION_CHANNEL"/>
    <property type="match status" value="1"/>
</dbReference>
<dbReference type="GO" id="GO:0005886">
    <property type="term" value="C:plasma membrane"/>
    <property type="evidence" value="ECO:0007669"/>
    <property type="project" value="UniProtKB-SubCell"/>
</dbReference>
<dbReference type="CDD" id="cd18987">
    <property type="entry name" value="LGIC_ECD_anion"/>
    <property type="match status" value="1"/>
</dbReference>
<evidence type="ECO:0000259" key="12">
    <source>
        <dbReference type="Pfam" id="PF02931"/>
    </source>
</evidence>
<dbReference type="InterPro" id="IPR006201">
    <property type="entry name" value="Neur_channel"/>
</dbReference>
<evidence type="ECO:0000256" key="10">
    <source>
        <dbReference type="ARBA" id="ARBA00023303"/>
    </source>
</evidence>